<dbReference type="RefSeq" id="WP_057944669.1">
    <property type="nucleotide sequence ID" value="NZ_CP011131.1"/>
</dbReference>
<dbReference type="EMBL" id="CP093547">
    <property type="protein sequence ID" value="UNP29165.1"/>
    <property type="molecule type" value="Genomic_DNA"/>
</dbReference>
<accession>A0ABY3XE09</accession>
<dbReference type="Proteomes" id="UP000829194">
    <property type="component" value="Chromosome"/>
</dbReference>
<reference evidence="1 2" key="1">
    <citation type="submission" date="2022-03" db="EMBL/GenBank/DDBJ databases">
        <title>Complete genome sequence of Lysobacter capsici VKM B-2533 and Lysobacter gummosus 10.1.1, promising sources of lytic agents.</title>
        <authorList>
            <person name="Tarlachkov S.V."/>
            <person name="Kudryakova I.V."/>
            <person name="Afoshin A.S."/>
            <person name="Leontyevskaya E.A."/>
            <person name="Leontyevskaya N.V."/>
        </authorList>
    </citation>
    <scope>NUCLEOTIDE SEQUENCE [LARGE SCALE GENOMIC DNA]</scope>
    <source>
        <strain evidence="1 2">10.1.1</strain>
    </source>
</reference>
<evidence type="ECO:0008006" key="3">
    <source>
        <dbReference type="Google" id="ProtNLM"/>
    </source>
</evidence>
<proteinExistence type="predicted"/>
<name>A0ABY3XE09_9GAMM</name>
<sequence length="457" mass="49329">MIRYRTLFEVDIAHDYFLSRGEVVLEAQSDADRSSLAALYSVAEVFEIEPDAATIATLAGHKLLFRATRTGFLVAAQVDASTPPQPIIAPDDTFRLAFLLRVRNARFANYTELGQPSRFYRFGNDAQNRVAGVSNLSRPIRVFDATSRYVAGDVYSQAAGSTFDLFLALRDTGPAATPVVADWRRIPADTFSASATYQSGAMVLAANRVYRALVDTPGTDLTNAAEWQPGTLLGNQYASVSDAMRADFAFATFDITAAALPRATVRVTRAGAATPASEQNFSAEQGLLSQVQVDLRTLPSGTYRLELLDDADTLFPGHTTSIFIAADARSAAAFGVIEIDRGTADYALLDGAGALRSPRYTLRFLNRSTRWRYIFPAAQAVGAGADVAHEGADPRVLVTANARPLSRFGAGSYLQADVSATPVSEEILLPAPEANCLRRQNAEWFSETHLPNLTVGP</sequence>
<evidence type="ECO:0000313" key="1">
    <source>
        <dbReference type="EMBL" id="UNP29165.1"/>
    </source>
</evidence>
<evidence type="ECO:0000313" key="2">
    <source>
        <dbReference type="Proteomes" id="UP000829194"/>
    </source>
</evidence>
<keyword evidence="2" id="KW-1185">Reference proteome</keyword>
<gene>
    <name evidence="1" type="ORF">MOV92_22280</name>
</gene>
<protein>
    <recommendedName>
        <fullName evidence="3">Carbohydrate binding domain protein</fullName>
    </recommendedName>
</protein>
<organism evidence="1 2">
    <name type="scientific">Lysobacter gummosus</name>
    <dbReference type="NCBI Taxonomy" id="262324"/>
    <lineage>
        <taxon>Bacteria</taxon>
        <taxon>Pseudomonadati</taxon>
        <taxon>Pseudomonadota</taxon>
        <taxon>Gammaproteobacteria</taxon>
        <taxon>Lysobacterales</taxon>
        <taxon>Lysobacteraceae</taxon>
        <taxon>Lysobacter</taxon>
    </lineage>
</organism>